<dbReference type="AlphaFoldDB" id="A0A9E5A6J4"/>
<dbReference type="EMBL" id="JAPVER010000018">
    <property type="protein sequence ID" value="MCZ3364584.1"/>
    <property type="molecule type" value="Genomic_DNA"/>
</dbReference>
<dbReference type="PANTHER" id="PTHR38816:SF1">
    <property type="entry name" value="EXOSOME SUBUNIT"/>
    <property type="match status" value="1"/>
</dbReference>
<comment type="caution">
    <text evidence="2">The sequence shown here is derived from an EMBL/GenBank/DDBJ whole genome shotgun (WGS) entry which is preliminary data.</text>
</comment>
<dbReference type="InterPro" id="IPR022803">
    <property type="entry name" value="Ribosomal_uL5_dom_sf"/>
</dbReference>
<dbReference type="Proteomes" id="UP001074446">
    <property type="component" value="Unassembled WGS sequence"/>
</dbReference>
<evidence type="ECO:0000313" key="1">
    <source>
        <dbReference type="EMBL" id="MCZ3364584.1"/>
    </source>
</evidence>
<name>A0A9E5A6J4_9EURY</name>
<organism evidence="2">
    <name type="scientific">Methanobacterium veterum</name>
    <dbReference type="NCBI Taxonomy" id="408577"/>
    <lineage>
        <taxon>Archaea</taxon>
        <taxon>Methanobacteriati</taxon>
        <taxon>Methanobacteriota</taxon>
        <taxon>Methanomada group</taxon>
        <taxon>Methanobacteria</taxon>
        <taxon>Methanobacteriales</taxon>
        <taxon>Methanobacteriaceae</taxon>
        <taxon>Methanobacterium</taxon>
    </lineage>
</organism>
<protein>
    <submittedName>
        <fullName evidence="2">Exosome protein</fullName>
    </submittedName>
</protein>
<dbReference type="Proteomes" id="UP001068021">
    <property type="component" value="Unassembled WGS sequence"/>
</dbReference>
<dbReference type="EMBL" id="JAPVES010000030">
    <property type="protein sequence ID" value="MCZ3372338.1"/>
    <property type="molecule type" value="Genomic_DNA"/>
</dbReference>
<evidence type="ECO:0000313" key="3">
    <source>
        <dbReference type="Proteomes" id="UP001068021"/>
    </source>
</evidence>
<evidence type="ECO:0000313" key="2">
    <source>
        <dbReference type="EMBL" id="MCZ3372338.1"/>
    </source>
</evidence>
<dbReference type="SUPFAM" id="SSF55282">
    <property type="entry name" value="RL5-like"/>
    <property type="match status" value="1"/>
</dbReference>
<dbReference type="Pfam" id="PF01877">
    <property type="entry name" value="RNA_binding"/>
    <property type="match status" value="1"/>
</dbReference>
<keyword evidence="3" id="KW-1185">Reference proteome</keyword>
<sequence length="140" mass="16061">MIHNISYRVFVYGTENEEKVKGAVKTLFPNSHPQTDTTEGYFKNPVLILHDKISKNREIKNFIMILKEIDAASKKRLLSGLENKMDERGNLFLRFNKQRAYLGDLKIIEHGDAIHVKINIAAYPAKKENAMEIARDIFGA</sequence>
<reference evidence="2" key="1">
    <citation type="submission" date="2022-12" db="EMBL/GenBank/DDBJ databases">
        <title>Reclassification of two methanogenic archaea species isolated from the Kolyma lowland permafrost.</title>
        <authorList>
            <person name="Trubitsyn V.E."/>
            <person name="Rivkina E.M."/>
            <person name="Shcherbakova V.A."/>
        </authorList>
    </citation>
    <scope>NUCLEOTIDE SEQUENCE</scope>
    <source>
        <strain evidence="1">M2</strain>
        <strain evidence="2">MK4</strain>
    </source>
</reference>
<accession>A0A9E5A6J4</accession>
<proteinExistence type="predicted"/>
<dbReference type="RefSeq" id="WP_048079932.1">
    <property type="nucleotide sequence ID" value="NZ_JAPVER010000018.1"/>
</dbReference>
<gene>
    <name evidence="2" type="ORF">O3H35_06805</name>
    <name evidence="1" type="ORF">O3H54_01690</name>
</gene>
<dbReference type="PANTHER" id="PTHR38816">
    <property type="entry name" value="EXOSOME SUBUNIT, DUF54 FAMILY-RELATED"/>
    <property type="match status" value="1"/>
</dbReference>
<dbReference type="InterPro" id="IPR002739">
    <property type="entry name" value="PAB1135-like"/>
</dbReference>
<dbReference type="Gene3D" id="3.30.1440.10">
    <property type="match status" value="1"/>
</dbReference>